<keyword evidence="4" id="KW-1185">Reference proteome</keyword>
<sequence length="168" mass="18485">MTLFRSTLRAAVLAAALSTGAVFSAHAQEVTQSHLDAALDAVTSAKTSRGFDNVLPLLSQQTQNRLIRLRPDQHTVIADVVEAQVLTLVARRRDLDNDVARIWAKHFTEQELKDIAAFYKSEAGKKLADIGPRVVGETLQSVKGWSDRVGEELYEKSLAALKEKGVEF</sequence>
<keyword evidence="1" id="KW-0732">Signal</keyword>
<accession>A0A7W9CSY7</accession>
<dbReference type="RefSeq" id="WP_183851659.1">
    <property type="nucleotide sequence ID" value="NZ_JACHOO010000001.1"/>
</dbReference>
<protein>
    <recommendedName>
        <fullName evidence="2">DUF2059 domain-containing protein</fullName>
    </recommendedName>
</protein>
<evidence type="ECO:0000256" key="1">
    <source>
        <dbReference type="SAM" id="SignalP"/>
    </source>
</evidence>
<evidence type="ECO:0000313" key="4">
    <source>
        <dbReference type="Proteomes" id="UP000523821"/>
    </source>
</evidence>
<gene>
    <name evidence="3" type="ORF">GGQ63_000117</name>
</gene>
<dbReference type="InterPro" id="IPR018637">
    <property type="entry name" value="DUF2059"/>
</dbReference>
<feature type="signal peptide" evidence="1">
    <location>
        <begin position="1"/>
        <end position="27"/>
    </location>
</feature>
<evidence type="ECO:0000259" key="2">
    <source>
        <dbReference type="Pfam" id="PF09832"/>
    </source>
</evidence>
<evidence type="ECO:0000313" key="3">
    <source>
        <dbReference type="EMBL" id="MBB5751074.1"/>
    </source>
</evidence>
<proteinExistence type="predicted"/>
<dbReference type="EMBL" id="JACHOO010000001">
    <property type="protein sequence ID" value="MBB5751074.1"/>
    <property type="molecule type" value="Genomic_DNA"/>
</dbReference>
<organism evidence="3 4">
    <name type="scientific">Prosthecomicrobium pneumaticum</name>
    <dbReference type="NCBI Taxonomy" id="81895"/>
    <lineage>
        <taxon>Bacteria</taxon>
        <taxon>Pseudomonadati</taxon>
        <taxon>Pseudomonadota</taxon>
        <taxon>Alphaproteobacteria</taxon>
        <taxon>Hyphomicrobiales</taxon>
        <taxon>Kaistiaceae</taxon>
        <taxon>Prosthecomicrobium</taxon>
    </lineage>
</organism>
<feature type="chain" id="PRO_5031037244" description="DUF2059 domain-containing protein" evidence="1">
    <location>
        <begin position="28"/>
        <end position="168"/>
    </location>
</feature>
<dbReference type="Proteomes" id="UP000523821">
    <property type="component" value="Unassembled WGS sequence"/>
</dbReference>
<name>A0A7W9CSY7_9HYPH</name>
<reference evidence="3 4" key="1">
    <citation type="submission" date="2020-08" db="EMBL/GenBank/DDBJ databases">
        <title>Genomic Encyclopedia of Type Strains, Phase IV (KMG-IV): sequencing the most valuable type-strain genomes for metagenomic binning, comparative biology and taxonomic classification.</title>
        <authorList>
            <person name="Goeker M."/>
        </authorList>
    </citation>
    <scope>NUCLEOTIDE SEQUENCE [LARGE SCALE GENOMIC DNA]</scope>
    <source>
        <strain evidence="3 4">DSM 16268</strain>
    </source>
</reference>
<dbReference type="AlphaFoldDB" id="A0A7W9CSY7"/>
<comment type="caution">
    <text evidence="3">The sequence shown here is derived from an EMBL/GenBank/DDBJ whole genome shotgun (WGS) entry which is preliminary data.</text>
</comment>
<feature type="domain" description="DUF2059" evidence="2">
    <location>
        <begin position="94"/>
        <end position="149"/>
    </location>
</feature>
<dbReference type="Pfam" id="PF09832">
    <property type="entry name" value="DUF2059"/>
    <property type="match status" value="1"/>
</dbReference>